<reference evidence="1 2" key="1">
    <citation type="submission" date="2014-04" db="EMBL/GenBank/DDBJ databases">
        <title>Evolutionary Origins and Diversification of the Mycorrhizal Mutualists.</title>
        <authorList>
            <consortium name="DOE Joint Genome Institute"/>
            <consortium name="Mycorrhizal Genomics Consortium"/>
            <person name="Kohler A."/>
            <person name="Kuo A."/>
            <person name="Nagy L.G."/>
            <person name="Floudas D."/>
            <person name="Copeland A."/>
            <person name="Barry K.W."/>
            <person name="Cichocki N."/>
            <person name="Veneault-Fourrey C."/>
            <person name="LaButti K."/>
            <person name="Lindquist E.A."/>
            <person name="Lipzen A."/>
            <person name="Lundell T."/>
            <person name="Morin E."/>
            <person name="Murat C."/>
            <person name="Riley R."/>
            <person name="Ohm R."/>
            <person name="Sun H."/>
            <person name="Tunlid A."/>
            <person name="Henrissat B."/>
            <person name="Grigoriev I.V."/>
            <person name="Hibbett D.S."/>
            <person name="Martin F."/>
        </authorList>
    </citation>
    <scope>NUCLEOTIDE SEQUENCE [LARGE SCALE GENOMIC DNA]</scope>
    <source>
        <strain evidence="1 2">Koide BX008</strain>
    </source>
</reference>
<evidence type="ECO:0000313" key="1">
    <source>
        <dbReference type="EMBL" id="KIL55177.1"/>
    </source>
</evidence>
<sequence>MISNRAQSQLLLNVDTIGLVRALVRFDPTETAMKVRSIADAQNLVELIFCVGG</sequence>
<proteinExistence type="predicted"/>
<dbReference type="InParanoid" id="A0A0C2W251"/>
<dbReference type="AlphaFoldDB" id="A0A0C2W251"/>
<dbReference type="HOGENOM" id="CLU_3068131_0_0_1"/>
<dbReference type="Proteomes" id="UP000054549">
    <property type="component" value="Unassembled WGS sequence"/>
</dbReference>
<protein>
    <submittedName>
        <fullName evidence="1">Uncharacterized protein</fullName>
    </submittedName>
</protein>
<organism evidence="1 2">
    <name type="scientific">Amanita muscaria (strain Koide BX008)</name>
    <dbReference type="NCBI Taxonomy" id="946122"/>
    <lineage>
        <taxon>Eukaryota</taxon>
        <taxon>Fungi</taxon>
        <taxon>Dikarya</taxon>
        <taxon>Basidiomycota</taxon>
        <taxon>Agaricomycotina</taxon>
        <taxon>Agaricomycetes</taxon>
        <taxon>Agaricomycetidae</taxon>
        <taxon>Agaricales</taxon>
        <taxon>Pluteineae</taxon>
        <taxon>Amanitaceae</taxon>
        <taxon>Amanita</taxon>
    </lineage>
</organism>
<gene>
    <name evidence="1" type="ORF">M378DRAFT_173820</name>
</gene>
<keyword evidence="2" id="KW-1185">Reference proteome</keyword>
<accession>A0A0C2W251</accession>
<evidence type="ECO:0000313" key="2">
    <source>
        <dbReference type="Proteomes" id="UP000054549"/>
    </source>
</evidence>
<dbReference type="EMBL" id="KN818556">
    <property type="protein sequence ID" value="KIL55177.1"/>
    <property type="molecule type" value="Genomic_DNA"/>
</dbReference>
<name>A0A0C2W251_AMAMK</name>